<sequence>MINETIGWVGNILFAICGLPQVVKTFQTKSVKDLSILFLWMWFLGEILTFIYIVIGDWETGIAHFPLYFNYMVNIFMAAYLLFAKYYYPKKYPVS</sequence>
<feature type="transmembrane region" description="Helical" evidence="5">
    <location>
        <begin position="6"/>
        <end position="23"/>
    </location>
</feature>
<dbReference type="InterPro" id="IPR006603">
    <property type="entry name" value="PQ-loop_rpt"/>
</dbReference>
<evidence type="ECO:0000313" key="7">
    <source>
        <dbReference type="Proteomes" id="UP000265926"/>
    </source>
</evidence>
<dbReference type="Gene3D" id="1.20.1280.290">
    <property type="match status" value="1"/>
</dbReference>
<evidence type="ECO:0000256" key="2">
    <source>
        <dbReference type="ARBA" id="ARBA00022692"/>
    </source>
</evidence>
<name>A0A399ST95_9BACT</name>
<comment type="subcellular location">
    <subcellularLocation>
        <location evidence="1">Membrane</location>
        <topology evidence="1">Multi-pass membrane protein</topology>
    </subcellularLocation>
</comment>
<reference evidence="6 7" key="1">
    <citation type="submission" date="2018-08" db="EMBL/GenBank/DDBJ databases">
        <title>Pallidiluteibacterium maritimus gen. nov., sp. nov., isolated from coastal sediment.</title>
        <authorList>
            <person name="Zhou L.Y."/>
        </authorList>
    </citation>
    <scope>NUCLEOTIDE SEQUENCE [LARGE SCALE GENOMIC DNA]</scope>
    <source>
        <strain evidence="6 7">XSD2</strain>
    </source>
</reference>
<dbReference type="Pfam" id="PF04193">
    <property type="entry name" value="PQ-loop"/>
    <property type="match status" value="1"/>
</dbReference>
<dbReference type="RefSeq" id="WP_119439854.1">
    <property type="nucleotide sequence ID" value="NZ_QWGR01000017.1"/>
</dbReference>
<dbReference type="EMBL" id="QWGR01000017">
    <property type="protein sequence ID" value="RIJ46104.1"/>
    <property type="molecule type" value="Genomic_DNA"/>
</dbReference>
<feature type="transmembrane region" description="Helical" evidence="5">
    <location>
        <begin position="67"/>
        <end position="88"/>
    </location>
</feature>
<evidence type="ECO:0000256" key="5">
    <source>
        <dbReference type="SAM" id="Phobius"/>
    </source>
</evidence>
<comment type="caution">
    <text evidence="6">The sequence shown here is derived from an EMBL/GenBank/DDBJ whole genome shotgun (WGS) entry which is preliminary data.</text>
</comment>
<evidence type="ECO:0000256" key="4">
    <source>
        <dbReference type="ARBA" id="ARBA00023136"/>
    </source>
</evidence>
<keyword evidence="4 5" id="KW-0472">Membrane</keyword>
<evidence type="ECO:0000256" key="1">
    <source>
        <dbReference type="ARBA" id="ARBA00004141"/>
    </source>
</evidence>
<dbReference type="GO" id="GO:0016020">
    <property type="term" value="C:membrane"/>
    <property type="evidence" value="ECO:0007669"/>
    <property type="project" value="UniProtKB-SubCell"/>
</dbReference>
<dbReference type="SMART" id="SM00679">
    <property type="entry name" value="CTNS"/>
    <property type="match status" value="1"/>
</dbReference>
<dbReference type="OrthoDB" id="122062at2"/>
<feature type="transmembrane region" description="Helical" evidence="5">
    <location>
        <begin position="35"/>
        <end position="55"/>
    </location>
</feature>
<keyword evidence="2 5" id="KW-0812">Transmembrane</keyword>
<keyword evidence="3 5" id="KW-1133">Transmembrane helix</keyword>
<accession>A0A399ST95</accession>
<evidence type="ECO:0000256" key="3">
    <source>
        <dbReference type="ARBA" id="ARBA00022989"/>
    </source>
</evidence>
<protein>
    <submittedName>
        <fullName evidence="6">PQ-loop repeat-containing protein</fullName>
    </submittedName>
</protein>
<dbReference type="Proteomes" id="UP000265926">
    <property type="component" value="Unassembled WGS sequence"/>
</dbReference>
<keyword evidence="7" id="KW-1185">Reference proteome</keyword>
<organism evidence="6 7">
    <name type="scientific">Maribellus luteus</name>
    <dbReference type="NCBI Taxonomy" id="2305463"/>
    <lineage>
        <taxon>Bacteria</taxon>
        <taxon>Pseudomonadati</taxon>
        <taxon>Bacteroidota</taxon>
        <taxon>Bacteroidia</taxon>
        <taxon>Marinilabiliales</taxon>
        <taxon>Prolixibacteraceae</taxon>
        <taxon>Maribellus</taxon>
    </lineage>
</organism>
<gene>
    <name evidence="6" type="ORF">D1614_20470</name>
</gene>
<dbReference type="AlphaFoldDB" id="A0A399ST95"/>
<evidence type="ECO:0000313" key="6">
    <source>
        <dbReference type="EMBL" id="RIJ46104.1"/>
    </source>
</evidence>
<proteinExistence type="predicted"/>